<evidence type="ECO:0000313" key="2">
    <source>
        <dbReference type="EMBL" id="SFG38361.1"/>
    </source>
</evidence>
<feature type="transmembrane region" description="Helical" evidence="1">
    <location>
        <begin position="47"/>
        <end position="65"/>
    </location>
</feature>
<dbReference type="EMBL" id="FOPJ01000003">
    <property type="protein sequence ID" value="SFG38361.1"/>
    <property type="molecule type" value="Genomic_DNA"/>
</dbReference>
<evidence type="ECO:0000256" key="1">
    <source>
        <dbReference type="SAM" id="Phobius"/>
    </source>
</evidence>
<keyword evidence="1" id="KW-0472">Membrane</keyword>
<gene>
    <name evidence="2" type="ORF">SAMN05660282_00746</name>
</gene>
<evidence type="ECO:0000313" key="3">
    <source>
        <dbReference type="Proteomes" id="UP000199065"/>
    </source>
</evidence>
<dbReference type="RefSeq" id="WP_092284546.1">
    <property type="nucleotide sequence ID" value="NZ_FOPJ01000003.1"/>
</dbReference>
<proteinExistence type="predicted"/>
<organism evidence="2 3">
    <name type="scientific">Corynebacterium spheniscorum</name>
    <dbReference type="NCBI Taxonomy" id="185761"/>
    <lineage>
        <taxon>Bacteria</taxon>
        <taxon>Bacillati</taxon>
        <taxon>Actinomycetota</taxon>
        <taxon>Actinomycetes</taxon>
        <taxon>Mycobacteriales</taxon>
        <taxon>Corynebacteriaceae</taxon>
        <taxon>Corynebacterium</taxon>
    </lineage>
</organism>
<dbReference type="STRING" id="185761.SAMN05660282_00746"/>
<keyword evidence="1" id="KW-1133">Transmembrane helix</keyword>
<dbReference type="Proteomes" id="UP000199065">
    <property type="component" value="Unassembled WGS sequence"/>
</dbReference>
<feature type="transmembrane region" description="Helical" evidence="1">
    <location>
        <begin position="21"/>
        <end position="41"/>
    </location>
</feature>
<dbReference type="OrthoDB" id="4424946at2"/>
<keyword evidence="1" id="KW-0812">Transmembrane</keyword>
<sequence length="77" mass="8357">MSIQPYPRNPIEKRKAEVRRYSRNAVASVGGGVALALAGFVLFHSSFVIVLGFLLAVIGGGMNALKVKKIVDHKDNY</sequence>
<name>A0A1I2RKJ0_9CORY</name>
<dbReference type="AlphaFoldDB" id="A0A1I2RKJ0"/>
<keyword evidence="3" id="KW-1185">Reference proteome</keyword>
<protein>
    <submittedName>
        <fullName evidence="2">Uncharacterized protein</fullName>
    </submittedName>
</protein>
<accession>A0A1I2RKJ0</accession>
<reference evidence="2 3" key="1">
    <citation type="submission" date="2016-10" db="EMBL/GenBank/DDBJ databases">
        <authorList>
            <person name="de Groot N.N."/>
        </authorList>
    </citation>
    <scope>NUCLEOTIDE SEQUENCE [LARGE SCALE GENOMIC DNA]</scope>
    <source>
        <strain>J11</strain>
        <strain evidence="3">PG 39</strain>
    </source>
</reference>